<dbReference type="EMBL" id="CAEZVG010000056">
    <property type="protein sequence ID" value="CAB4627064.1"/>
    <property type="molecule type" value="Genomic_DNA"/>
</dbReference>
<protein>
    <submittedName>
        <fullName evidence="2">Unannotated protein</fullName>
    </submittedName>
</protein>
<gene>
    <name evidence="2" type="ORF">UFOPK1946_00912</name>
</gene>
<evidence type="ECO:0000256" key="1">
    <source>
        <dbReference type="SAM" id="MobiDB-lite"/>
    </source>
</evidence>
<sequence length="104" mass="10777">MDVGRTSAPVPTITSDVVSSAGGVPDGAEIDGASPAFAVTTGRADAEPDEVDEPAESEISESDIPESDMEVTPKNMAPTIVKTRATARTVRNDFFMGGSLPFSF</sequence>
<reference evidence="2" key="1">
    <citation type="submission" date="2020-05" db="EMBL/GenBank/DDBJ databases">
        <authorList>
            <person name="Chiriac C."/>
            <person name="Salcher M."/>
            <person name="Ghai R."/>
            <person name="Kavagutti S V."/>
        </authorList>
    </citation>
    <scope>NUCLEOTIDE SEQUENCE</scope>
</reference>
<dbReference type="AlphaFoldDB" id="A0A6J6IRL0"/>
<evidence type="ECO:0000313" key="2">
    <source>
        <dbReference type="EMBL" id="CAB4627064.1"/>
    </source>
</evidence>
<feature type="region of interest" description="Disordered" evidence="1">
    <location>
        <begin position="1"/>
        <end position="77"/>
    </location>
</feature>
<proteinExistence type="predicted"/>
<name>A0A6J6IRL0_9ZZZZ</name>
<accession>A0A6J6IRL0</accession>
<organism evidence="2">
    <name type="scientific">freshwater metagenome</name>
    <dbReference type="NCBI Taxonomy" id="449393"/>
    <lineage>
        <taxon>unclassified sequences</taxon>
        <taxon>metagenomes</taxon>
        <taxon>ecological metagenomes</taxon>
    </lineage>
</organism>
<feature type="compositionally biased region" description="Acidic residues" evidence="1">
    <location>
        <begin position="47"/>
        <end position="69"/>
    </location>
</feature>